<evidence type="ECO:0000256" key="7">
    <source>
        <dbReference type="ARBA" id="ARBA00039099"/>
    </source>
</evidence>
<dbReference type="GO" id="GO:0005634">
    <property type="term" value="C:nucleus"/>
    <property type="evidence" value="ECO:0007669"/>
    <property type="project" value="TreeGrafter"/>
</dbReference>
<feature type="region of interest" description="Disordered" evidence="11">
    <location>
        <begin position="59"/>
        <end position="78"/>
    </location>
</feature>
<dbReference type="Pfam" id="PF02005">
    <property type="entry name" value="TRM"/>
    <property type="match status" value="1"/>
</dbReference>
<keyword evidence="3 10" id="KW-0808">Transferase</keyword>
<dbReference type="AlphaFoldDB" id="A0A9P0A705"/>
<gene>
    <name evidence="12" type="ORF">BEMITA_LOCUS4518</name>
</gene>
<dbReference type="PROSITE" id="PS51626">
    <property type="entry name" value="SAM_MT_TRM1"/>
    <property type="match status" value="1"/>
</dbReference>
<feature type="region of interest" description="Disordered" evidence="11">
    <location>
        <begin position="769"/>
        <end position="913"/>
    </location>
</feature>
<dbReference type="GO" id="GO:0000049">
    <property type="term" value="F:tRNA binding"/>
    <property type="evidence" value="ECO:0007669"/>
    <property type="project" value="UniProtKB-UniRule"/>
</dbReference>
<comment type="catalytic activity">
    <reaction evidence="8">
        <text>guanosine(26) in tRNA + 2 S-adenosyl-L-methionine = N(2)-dimethylguanosine(26) in tRNA + 2 S-adenosyl-L-homocysteine + 2 H(+)</text>
        <dbReference type="Rhea" id="RHEA:43140"/>
        <dbReference type="Rhea" id="RHEA-COMP:10359"/>
        <dbReference type="Rhea" id="RHEA-COMP:10360"/>
        <dbReference type="ChEBI" id="CHEBI:15378"/>
        <dbReference type="ChEBI" id="CHEBI:57856"/>
        <dbReference type="ChEBI" id="CHEBI:59789"/>
        <dbReference type="ChEBI" id="CHEBI:74269"/>
        <dbReference type="ChEBI" id="CHEBI:74513"/>
        <dbReference type="EC" id="2.1.1.216"/>
    </reaction>
</comment>
<dbReference type="Gene3D" id="3.40.50.150">
    <property type="entry name" value="Vaccinia Virus protein VP39"/>
    <property type="match status" value="1"/>
</dbReference>
<evidence type="ECO:0000256" key="5">
    <source>
        <dbReference type="ARBA" id="ARBA00022694"/>
    </source>
</evidence>
<keyword evidence="5 10" id="KW-0819">tRNA processing</keyword>
<dbReference type="EC" id="2.1.1.216" evidence="7"/>
<protein>
    <recommendedName>
        <fullName evidence="9">tRNA (guanine(26)-N(2))-dimethyltransferase</fullName>
        <ecNumber evidence="7">2.1.1.216</ecNumber>
    </recommendedName>
</protein>
<keyword evidence="4 10" id="KW-0949">S-adenosyl-L-methionine</keyword>
<name>A0A9P0A705_BEMTA</name>
<feature type="region of interest" description="Disordered" evidence="11">
    <location>
        <begin position="624"/>
        <end position="696"/>
    </location>
</feature>
<feature type="compositionally biased region" description="Basic and acidic residues" evidence="11">
    <location>
        <begin position="897"/>
        <end position="913"/>
    </location>
</feature>
<keyword evidence="6 10" id="KW-0694">RNA-binding</keyword>
<dbReference type="PANTHER" id="PTHR10631:SF3">
    <property type="entry name" value="TRNA (GUANINE(26)-N(2))-DIMETHYLTRANSFERASE"/>
    <property type="match status" value="1"/>
</dbReference>
<dbReference type="GO" id="GO:0002940">
    <property type="term" value="P:tRNA N2-guanine methylation"/>
    <property type="evidence" value="ECO:0007669"/>
    <property type="project" value="TreeGrafter"/>
</dbReference>
<reference evidence="12" key="1">
    <citation type="submission" date="2021-12" db="EMBL/GenBank/DDBJ databases">
        <authorList>
            <person name="King R."/>
        </authorList>
    </citation>
    <scope>NUCLEOTIDE SEQUENCE</scope>
</reference>
<evidence type="ECO:0000256" key="6">
    <source>
        <dbReference type="ARBA" id="ARBA00022884"/>
    </source>
</evidence>
<feature type="compositionally biased region" description="Basic and acidic residues" evidence="11">
    <location>
        <begin position="770"/>
        <end position="804"/>
    </location>
</feature>
<keyword evidence="2 10" id="KW-0489">Methyltransferase</keyword>
<feature type="compositionally biased region" description="Acidic residues" evidence="11">
    <location>
        <begin position="826"/>
        <end position="836"/>
    </location>
</feature>
<dbReference type="Proteomes" id="UP001152759">
    <property type="component" value="Chromosome 2"/>
</dbReference>
<accession>A0A9P0A705</accession>
<evidence type="ECO:0000256" key="3">
    <source>
        <dbReference type="ARBA" id="ARBA00022679"/>
    </source>
</evidence>
<evidence type="ECO:0000256" key="1">
    <source>
        <dbReference type="ARBA" id="ARBA00022555"/>
    </source>
</evidence>
<dbReference type="Gene3D" id="3.30.56.70">
    <property type="entry name" value="N2,N2-dimethylguanosine tRNA methyltransferase, C-terminal domain"/>
    <property type="match status" value="1"/>
</dbReference>
<keyword evidence="13" id="KW-1185">Reference proteome</keyword>
<organism evidence="12 13">
    <name type="scientific">Bemisia tabaci</name>
    <name type="common">Sweetpotato whitefly</name>
    <name type="synonym">Aleurodes tabaci</name>
    <dbReference type="NCBI Taxonomy" id="7038"/>
    <lineage>
        <taxon>Eukaryota</taxon>
        <taxon>Metazoa</taxon>
        <taxon>Ecdysozoa</taxon>
        <taxon>Arthropoda</taxon>
        <taxon>Hexapoda</taxon>
        <taxon>Insecta</taxon>
        <taxon>Pterygota</taxon>
        <taxon>Neoptera</taxon>
        <taxon>Paraneoptera</taxon>
        <taxon>Hemiptera</taxon>
        <taxon>Sternorrhyncha</taxon>
        <taxon>Aleyrodoidea</taxon>
        <taxon>Aleyrodidae</taxon>
        <taxon>Aleyrodinae</taxon>
        <taxon>Bemisia</taxon>
    </lineage>
</organism>
<evidence type="ECO:0000256" key="10">
    <source>
        <dbReference type="PROSITE-ProRule" id="PRU00958"/>
    </source>
</evidence>
<dbReference type="SUPFAM" id="SSF53335">
    <property type="entry name" value="S-adenosyl-L-methionine-dependent methyltransferases"/>
    <property type="match status" value="1"/>
</dbReference>
<dbReference type="NCBIfam" id="TIGR00308">
    <property type="entry name" value="TRM1"/>
    <property type="match status" value="1"/>
</dbReference>
<evidence type="ECO:0000256" key="8">
    <source>
        <dbReference type="ARBA" id="ARBA00051897"/>
    </source>
</evidence>
<evidence type="ECO:0000256" key="2">
    <source>
        <dbReference type="ARBA" id="ARBA00022603"/>
    </source>
</evidence>
<feature type="compositionally biased region" description="Basic residues" evidence="11">
    <location>
        <begin position="643"/>
        <end position="652"/>
    </location>
</feature>
<feature type="compositionally biased region" description="Basic and acidic residues" evidence="11">
    <location>
        <begin position="853"/>
        <end position="862"/>
    </location>
</feature>
<dbReference type="FunFam" id="3.30.56.70:FF:000001">
    <property type="entry name" value="tRNA (guanine(26)-N(2))-dimethyltransferase"/>
    <property type="match status" value="1"/>
</dbReference>
<dbReference type="KEGG" id="btab:109035932"/>
<evidence type="ECO:0000313" key="13">
    <source>
        <dbReference type="Proteomes" id="UP001152759"/>
    </source>
</evidence>
<proteinExistence type="inferred from homology"/>
<dbReference type="InterPro" id="IPR042296">
    <property type="entry name" value="tRNA_met_Trm1_C"/>
</dbReference>
<dbReference type="InterPro" id="IPR029063">
    <property type="entry name" value="SAM-dependent_MTases_sf"/>
</dbReference>
<evidence type="ECO:0000256" key="9">
    <source>
        <dbReference type="ARBA" id="ARBA00074266"/>
    </source>
</evidence>
<comment type="similarity">
    <text evidence="10">Belongs to the class I-like SAM-binding methyltransferase superfamily. Trm1 family.</text>
</comment>
<evidence type="ECO:0000313" key="12">
    <source>
        <dbReference type="EMBL" id="CAH0385276.1"/>
    </source>
</evidence>
<dbReference type="GO" id="GO:0160104">
    <property type="term" value="F:tRNA (guanine(26)-N2)-dimethyltransferase activity"/>
    <property type="evidence" value="ECO:0007669"/>
    <property type="project" value="UniProtKB-EC"/>
</dbReference>
<feature type="compositionally biased region" description="Basic and acidic residues" evidence="11">
    <location>
        <begin position="877"/>
        <end position="889"/>
    </location>
</feature>
<feature type="compositionally biased region" description="Low complexity" evidence="11">
    <location>
        <begin position="98"/>
        <end position="112"/>
    </location>
</feature>
<evidence type="ECO:0000256" key="11">
    <source>
        <dbReference type="SAM" id="MobiDB-lite"/>
    </source>
</evidence>
<dbReference type="PANTHER" id="PTHR10631">
    <property type="entry name" value="N 2 ,N 2 -DIMETHYLGUANOSINE TRNA METHYLTRANSFERASE"/>
    <property type="match status" value="1"/>
</dbReference>
<sequence length="913" mass="101271">MRPKLCEIRNILNHLQFIAYNRHLHHFWCNRQAVLQEIYHRSSSIGLSRHNFSVTVKMDSNSSEDHVPPVDNASIDNANPQDIEEMDITDDHPFLSYDQGSSSSEYSDSSQESFDDDASQTSDIRVISEVSSCQVPVTNFEEGKARIQVPVSFKVFFNPVQEFNRDLSIAVLTLFAEDHFKEERSTTSKRKNKKGDSSQNIDDLYSLHLSAGIRYKEGIEILEALSASGLRAIRYALEVPGVKQITANDMSRSAVVNIEDNIELNNVEDIVITSQSDAVWLMQQQKADNLWFDAIDLDPYGCPSKFLDSAVNAVRDGGLLLVTCTDMAVLAGNTPESCYSKYGAISLRNSACHEMALRIALQSIESHCNRYGRYIVPLLSVSADFYIRLFLKVYTSPQKCKQSLSKLSTVFQCNGCCSLTLQPLGAFKDAGNNQFKYSLPNGPAVGETCAHCGQRHHMGGPIWNGPIHDKAFVRRLITLMKKSMDKFQTSKRMLGMLSVIDEELTDVPLYYTLSSLCNRVHCTTIPLKEFRSALLNAGFEVSLSHCASNSIKTNAPISVVWDIMRCWVKTHPVAEKRLLSDPVCANLLKKEPEFIANFDVHPDAVPESIKNGLLRFQLNPAPNWGPGCRSSPKLLTKSDKRQHNQNKRKRAHHSADGSSYNGNRADIPIVTLSDDDSMDCNRPVPENTLNTSEGKKQRLADLDTSIEITDSKIISIDDDEVSEVVDVDSSNPNKDSTTEAKKTVEIVESAEVGAEIEKTATVETDCEVANSEKEGNEISVDAKKTEESRDTVISAEKDLCKSADTDVNGAPEIESVAPEKSCNSENNEEIPEESDSTSEKIIPVKSSVTETPQDSHENHQSEEQSTPEGNKASTLEEAEKNTGLEEKSASLDQEAVESEKKSLELSECSKPDT</sequence>
<dbReference type="InterPro" id="IPR002905">
    <property type="entry name" value="Trm1"/>
</dbReference>
<keyword evidence="1 10" id="KW-0820">tRNA-binding</keyword>
<feature type="region of interest" description="Disordered" evidence="11">
    <location>
        <begin position="98"/>
        <end position="118"/>
    </location>
</feature>
<feature type="compositionally biased region" description="Polar residues" evidence="11">
    <location>
        <begin position="863"/>
        <end position="873"/>
    </location>
</feature>
<evidence type="ECO:0000256" key="4">
    <source>
        <dbReference type="ARBA" id="ARBA00022691"/>
    </source>
</evidence>
<dbReference type="EMBL" id="OU963863">
    <property type="protein sequence ID" value="CAH0385276.1"/>
    <property type="molecule type" value="Genomic_DNA"/>
</dbReference>